<sequence>MGASGQEAVWGECLRLGRCLLPLEDVDWWRRERRWEGLRAKGIDVEWGEFVFGVLAGMVFHAVLRDAVAKGAPCSLATLDEVPLRTVSDAVNDRACWMLLAGVPTAFTDEAVEKAVLTIRLCAYSTRQPALHLFYLAQHVPRALGTITARTSAADPTCADLRRWAGLDTR</sequence>
<dbReference type="EMBL" id="JBJVNI010000016">
    <property type="protein sequence ID" value="MFM9612744.1"/>
    <property type="molecule type" value="Genomic_DNA"/>
</dbReference>
<evidence type="ECO:0000313" key="1">
    <source>
        <dbReference type="EMBL" id="MFM9612744.1"/>
    </source>
</evidence>
<name>A0ABW9HX98_9ACTN</name>
<evidence type="ECO:0000313" key="2">
    <source>
        <dbReference type="Proteomes" id="UP001631957"/>
    </source>
</evidence>
<comment type="caution">
    <text evidence="1">The sequence shown here is derived from an EMBL/GenBank/DDBJ whole genome shotgun (WGS) entry which is preliminary data.</text>
</comment>
<proteinExistence type="predicted"/>
<gene>
    <name evidence="1" type="ORF">ACKI18_29055</name>
</gene>
<dbReference type="RefSeq" id="WP_409122593.1">
    <property type="nucleotide sequence ID" value="NZ_JBJVNI010000016.1"/>
</dbReference>
<keyword evidence="2" id="KW-1185">Reference proteome</keyword>
<dbReference type="Proteomes" id="UP001631957">
    <property type="component" value="Unassembled WGS sequence"/>
</dbReference>
<accession>A0ABW9HX98</accession>
<reference evidence="1 2" key="1">
    <citation type="submission" date="2024-12" db="EMBL/GenBank/DDBJ databases">
        <title>Forecasting of Potato common scab and diversities of Pathogenic streptomyces spp. in china.</title>
        <authorList>
            <person name="Handique U."/>
            <person name="Wu J."/>
        </authorList>
    </citation>
    <scope>NUCLEOTIDE SEQUENCE [LARGE SCALE GENOMIC DNA]</scope>
    <source>
        <strain evidence="1 2">ZRIMU1530</strain>
    </source>
</reference>
<organism evidence="1 2">
    <name type="scientific">Streptomyces niveiscabiei</name>
    <dbReference type="NCBI Taxonomy" id="164115"/>
    <lineage>
        <taxon>Bacteria</taxon>
        <taxon>Bacillati</taxon>
        <taxon>Actinomycetota</taxon>
        <taxon>Actinomycetes</taxon>
        <taxon>Kitasatosporales</taxon>
        <taxon>Streptomycetaceae</taxon>
        <taxon>Streptomyces</taxon>
    </lineage>
</organism>
<protein>
    <submittedName>
        <fullName evidence="1">Uncharacterized protein</fullName>
    </submittedName>
</protein>